<dbReference type="PANTHER" id="PTHR13878:SF91">
    <property type="entry name" value="FAD BINDING DOMAIN PROTEIN (AFU_ORTHOLOGUE AFUA_6G12070)-RELATED"/>
    <property type="match status" value="1"/>
</dbReference>
<name>A0A1V6S0T2_9EURO</name>
<dbReference type="Pfam" id="PF01565">
    <property type="entry name" value="FAD_binding_4"/>
    <property type="match status" value="1"/>
</dbReference>
<dbReference type="OrthoDB" id="9983560at2759"/>
<proteinExistence type="inferred from homology"/>
<evidence type="ECO:0000259" key="4">
    <source>
        <dbReference type="PROSITE" id="PS51387"/>
    </source>
</evidence>
<gene>
    <name evidence="5" type="ORF">PENVUL_c014G05522</name>
</gene>
<keyword evidence="3" id="KW-0732">Signal</keyword>
<dbReference type="GO" id="GO:0016491">
    <property type="term" value="F:oxidoreductase activity"/>
    <property type="evidence" value="ECO:0007669"/>
    <property type="project" value="UniProtKB-KW"/>
</dbReference>
<dbReference type="AlphaFoldDB" id="A0A1V6S0T2"/>
<dbReference type="PROSITE" id="PS51387">
    <property type="entry name" value="FAD_PCMH"/>
    <property type="match status" value="1"/>
</dbReference>
<protein>
    <recommendedName>
        <fullName evidence="4">FAD-binding PCMH-type domain-containing protein</fullName>
    </recommendedName>
</protein>
<evidence type="ECO:0000256" key="3">
    <source>
        <dbReference type="SAM" id="SignalP"/>
    </source>
</evidence>
<accession>A0A1V6S0T2</accession>
<sequence>MRMFANYALGVSYLMVLLPRVLAAPHVPGCHYFPGDRQWPSLQQWQQFNLSIEGNLIAGRPLADVCHGTTYDKGECVALKANWTNSPSYFVDPVNVMSPYWLNNSCSPFTSHNASCTLGNIASYAINVSSVEDVQAGLNFAQDHNIRVQVKNTGHDFLGRSTGAGSLALWTHNLKDISFFNYSSPGYNGSAVKLGAGVQAFEVYQEAADNGLRVTGGFCPTVGITGGYVQSGGHGALEGVYGLAADNTLEFEVVTPDGRYLVASPTENEDLYWALNGGGGGTYAVVISQTTKAHPDGIVAGASLTFQNNGDNGTYWAAVEAWHKRLLVWDDLAGISNYFGITSDLFTLYSAALPDQPESAIAAQFDPFIQELEKLGLTYTYETNEQPTYYDHFAYYTPDLPYGDYPTSSTIGGRLIARDTVRDNMSGLIAAYRNITALPGYRINGIAANVTHTRVGNTPASNAVVPAWRDALYSANMDVYVAPSFPLDILREHQAQMNHNQDLLRSITPNGGTYLNEATFDNPTWKTDYFGSNYPRLLEIKKKYDPRFVLYGPASVGSEHWKVASDGRLCRADA</sequence>
<evidence type="ECO:0000256" key="2">
    <source>
        <dbReference type="ARBA" id="ARBA00023002"/>
    </source>
</evidence>
<evidence type="ECO:0000313" key="6">
    <source>
        <dbReference type="Proteomes" id="UP000191518"/>
    </source>
</evidence>
<dbReference type="PANTHER" id="PTHR13878">
    <property type="entry name" value="GULONOLACTONE OXIDASE"/>
    <property type="match status" value="1"/>
</dbReference>
<comment type="similarity">
    <text evidence="1">Belongs to the oxygen-dependent FAD-linked oxidoreductase family.</text>
</comment>
<dbReference type="GO" id="GO:0071949">
    <property type="term" value="F:FAD binding"/>
    <property type="evidence" value="ECO:0007669"/>
    <property type="project" value="InterPro"/>
</dbReference>
<evidence type="ECO:0000256" key="1">
    <source>
        <dbReference type="ARBA" id="ARBA00005466"/>
    </source>
</evidence>
<dbReference type="InterPro" id="IPR012951">
    <property type="entry name" value="BBE"/>
</dbReference>
<feature type="chain" id="PRO_5012166998" description="FAD-binding PCMH-type domain-containing protein" evidence="3">
    <location>
        <begin position="24"/>
        <end position="574"/>
    </location>
</feature>
<dbReference type="STRING" id="29845.A0A1V6S0T2"/>
<feature type="domain" description="FAD-binding PCMH-type" evidence="4">
    <location>
        <begin position="118"/>
        <end position="296"/>
    </location>
</feature>
<dbReference type="Proteomes" id="UP000191518">
    <property type="component" value="Unassembled WGS sequence"/>
</dbReference>
<dbReference type="Gene3D" id="3.30.465.10">
    <property type="match status" value="2"/>
</dbReference>
<organism evidence="5 6">
    <name type="scientific">Penicillium vulpinum</name>
    <dbReference type="NCBI Taxonomy" id="29845"/>
    <lineage>
        <taxon>Eukaryota</taxon>
        <taxon>Fungi</taxon>
        <taxon>Dikarya</taxon>
        <taxon>Ascomycota</taxon>
        <taxon>Pezizomycotina</taxon>
        <taxon>Eurotiomycetes</taxon>
        <taxon>Eurotiomycetidae</taxon>
        <taxon>Eurotiales</taxon>
        <taxon>Aspergillaceae</taxon>
        <taxon>Penicillium</taxon>
    </lineage>
</organism>
<dbReference type="InterPro" id="IPR050432">
    <property type="entry name" value="FAD-linked_Oxidoreductases_BP"/>
</dbReference>
<dbReference type="InterPro" id="IPR016169">
    <property type="entry name" value="FAD-bd_PCMH_sub2"/>
</dbReference>
<feature type="signal peptide" evidence="3">
    <location>
        <begin position="1"/>
        <end position="23"/>
    </location>
</feature>
<dbReference type="Pfam" id="PF08031">
    <property type="entry name" value="BBE"/>
    <property type="match status" value="1"/>
</dbReference>
<keyword evidence="2" id="KW-0560">Oxidoreductase</keyword>
<dbReference type="InterPro" id="IPR036318">
    <property type="entry name" value="FAD-bd_PCMH-like_sf"/>
</dbReference>
<comment type="caution">
    <text evidence="5">The sequence shown here is derived from an EMBL/GenBank/DDBJ whole genome shotgun (WGS) entry which is preliminary data.</text>
</comment>
<dbReference type="InterPro" id="IPR016166">
    <property type="entry name" value="FAD-bd_PCMH"/>
</dbReference>
<reference evidence="6" key="1">
    <citation type="journal article" date="2017" name="Nat. Microbiol.">
        <title>Global analysis of biosynthetic gene clusters reveals vast potential of secondary metabolite production in Penicillium species.</title>
        <authorList>
            <person name="Nielsen J.C."/>
            <person name="Grijseels S."/>
            <person name="Prigent S."/>
            <person name="Ji B."/>
            <person name="Dainat J."/>
            <person name="Nielsen K.F."/>
            <person name="Frisvad J.C."/>
            <person name="Workman M."/>
            <person name="Nielsen J."/>
        </authorList>
    </citation>
    <scope>NUCLEOTIDE SEQUENCE [LARGE SCALE GENOMIC DNA]</scope>
    <source>
        <strain evidence="6">IBT 29486</strain>
    </source>
</reference>
<dbReference type="EMBL" id="MDYP01000014">
    <property type="protein sequence ID" value="OQE07369.1"/>
    <property type="molecule type" value="Genomic_DNA"/>
</dbReference>
<dbReference type="SUPFAM" id="SSF56176">
    <property type="entry name" value="FAD-binding/transporter-associated domain-like"/>
    <property type="match status" value="1"/>
</dbReference>
<evidence type="ECO:0000313" key="5">
    <source>
        <dbReference type="EMBL" id="OQE07369.1"/>
    </source>
</evidence>
<keyword evidence="6" id="KW-1185">Reference proteome</keyword>
<dbReference type="InterPro" id="IPR006094">
    <property type="entry name" value="Oxid_FAD_bind_N"/>
</dbReference>